<dbReference type="AlphaFoldDB" id="A0A8T0QI08"/>
<proteinExistence type="predicted"/>
<feature type="domain" description="Nucleotide exchange factor Fes1" evidence="1">
    <location>
        <begin position="20"/>
        <end position="68"/>
    </location>
</feature>
<evidence type="ECO:0000313" key="2">
    <source>
        <dbReference type="EMBL" id="KAG2573760.1"/>
    </source>
</evidence>
<accession>A0A8T0QI08</accession>
<gene>
    <name evidence="2" type="ORF">PVAP13_7KG275300</name>
</gene>
<protein>
    <recommendedName>
        <fullName evidence="1">Nucleotide exchange factor Fes1 domain-containing protein</fullName>
    </recommendedName>
</protein>
<dbReference type="Pfam" id="PF08609">
    <property type="entry name" value="Fes1"/>
    <property type="match status" value="1"/>
</dbReference>
<evidence type="ECO:0000313" key="3">
    <source>
        <dbReference type="Proteomes" id="UP000823388"/>
    </source>
</evidence>
<dbReference type="InterPro" id="IPR013918">
    <property type="entry name" value="Nucleotide_exch_fac_Fes1"/>
</dbReference>
<keyword evidence="3" id="KW-1185">Reference proteome</keyword>
<dbReference type="EMBL" id="CM029049">
    <property type="protein sequence ID" value="KAG2573760.1"/>
    <property type="molecule type" value="Genomic_DNA"/>
</dbReference>
<organism evidence="2 3">
    <name type="scientific">Panicum virgatum</name>
    <name type="common">Blackwell switchgrass</name>
    <dbReference type="NCBI Taxonomy" id="38727"/>
    <lineage>
        <taxon>Eukaryota</taxon>
        <taxon>Viridiplantae</taxon>
        <taxon>Streptophyta</taxon>
        <taxon>Embryophyta</taxon>
        <taxon>Tracheophyta</taxon>
        <taxon>Spermatophyta</taxon>
        <taxon>Magnoliopsida</taxon>
        <taxon>Liliopsida</taxon>
        <taxon>Poales</taxon>
        <taxon>Poaceae</taxon>
        <taxon>PACMAD clade</taxon>
        <taxon>Panicoideae</taxon>
        <taxon>Panicodae</taxon>
        <taxon>Paniceae</taxon>
        <taxon>Panicinae</taxon>
        <taxon>Panicum</taxon>
        <taxon>Panicum sect. Hiantes</taxon>
    </lineage>
</organism>
<dbReference type="Proteomes" id="UP000823388">
    <property type="component" value="Chromosome 7K"/>
</dbReference>
<reference evidence="2" key="1">
    <citation type="submission" date="2020-05" db="EMBL/GenBank/DDBJ databases">
        <title>WGS assembly of Panicum virgatum.</title>
        <authorList>
            <person name="Lovell J.T."/>
            <person name="Jenkins J."/>
            <person name="Shu S."/>
            <person name="Juenger T.E."/>
            <person name="Schmutz J."/>
        </authorList>
    </citation>
    <scope>NUCLEOTIDE SEQUENCE</scope>
    <source>
        <strain evidence="2">AP13</strain>
    </source>
</reference>
<sequence>MLRSLRSTDMYRGATPFTELMEKLKIPSDADLMKSVVDDLKNSSISMEDRQHALQELLILVEPIDSANGHPIVMVGEMPYIFSNH</sequence>
<comment type="caution">
    <text evidence="2">The sequence shown here is derived from an EMBL/GenBank/DDBJ whole genome shotgun (WGS) entry which is preliminary data.</text>
</comment>
<evidence type="ECO:0000259" key="1">
    <source>
        <dbReference type="Pfam" id="PF08609"/>
    </source>
</evidence>
<name>A0A8T0QI08_PANVG</name>